<dbReference type="AlphaFoldDB" id="A0A1W6MZP9"/>
<dbReference type="SUPFAM" id="SSF161084">
    <property type="entry name" value="MAPEG domain-like"/>
    <property type="match status" value="1"/>
</dbReference>
<evidence type="ECO:0000256" key="3">
    <source>
        <dbReference type="ARBA" id="ARBA00022989"/>
    </source>
</evidence>
<keyword evidence="2 5" id="KW-0812">Transmembrane</keyword>
<reference evidence="6 7" key="1">
    <citation type="submission" date="2017-02" db="EMBL/GenBank/DDBJ databases">
        <authorList>
            <person name="Peterson S.W."/>
        </authorList>
    </citation>
    <scope>NUCLEOTIDE SEQUENCE [LARGE SCALE GENOMIC DNA]</scope>
    <source>
        <strain evidence="6 7">S285</strain>
    </source>
</reference>
<evidence type="ECO:0000313" key="6">
    <source>
        <dbReference type="EMBL" id="ARN83074.1"/>
    </source>
</evidence>
<evidence type="ECO:0000256" key="5">
    <source>
        <dbReference type="SAM" id="Phobius"/>
    </source>
</evidence>
<evidence type="ECO:0000256" key="1">
    <source>
        <dbReference type="ARBA" id="ARBA00004370"/>
    </source>
</evidence>
<dbReference type="PANTHER" id="PTHR35371:SF1">
    <property type="entry name" value="BLR7753 PROTEIN"/>
    <property type="match status" value="1"/>
</dbReference>
<gene>
    <name evidence="6" type="ORF">B1812_20540</name>
</gene>
<dbReference type="Proteomes" id="UP000193978">
    <property type="component" value="Chromosome"/>
</dbReference>
<evidence type="ECO:0000256" key="4">
    <source>
        <dbReference type="ARBA" id="ARBA00023136"/>
    </source>
</evidence>
<accession>A0A1W6MZP9</accession>
<dbReference type="GO" id="GO:0016020">
    <property type="term" value="C:membrane"/>
    <property type="evidence" value="ECO:0007669"/>
    <property type="project" value="UniProtKB-SubCell"/>
</dbReference>
<dbReference type="EMBL" id="CP019948">
    <property type="protein sequence ID" value="ARN83074.1"/>
    <property type="molecule type" value="Genomic_DNA"/>
</dbReference>
<dbReference type="InterPro" id="IPR001129">
    <property type="entry name" value="Membr-assoc_MAPEG"/>
</dbReference>
<dbReference type="KEGG" id="mbry:B1812_20540"/>
<keyword evidence="4 5" id="KW-0472">Membrane</keyword>
<protein>
    <recommendedName>
        <fullName evidence="8">MAPEG family protein</fullName>
    </recommendedName>
</protein>
<evidence type="ECO:0008006" key="8">
    <source>
        <dbReference type="Google" id="ProtNLM"/>
    </source>
</evidence>
<evidence type="ECO:0000313" key="7">
    <source>
        <dbReference type="Proteomes" id="UP000193978"/>
    </source>
</evidence>
<proteinExistence type="predicted"/>
<dbReference type="InterPro" id="IPR023352">
    <property type="entry name" value="MAPEG-like_dom_sf"/>
</dbReference>
<evidence type="ECO:0000256" key="2">
    <source>
        <dbReference type="ARBA" id="ARBA00022692"/>
    </source>
</evidence>
<feature type="transmembrane region" description="Helical" evidence="5">
    <location>
        <begin position="55"/>
        <end position="73"/>
    </location>
</feature>
<dbReference type="RefSeq" id="WP_085773222.1">
    <property type="nucleotide sequence ID" value="NZ_AP027149.1"/>
</dbReference>
<keyword evidence="7" id="KW-1185">Reference proteome</keyword>
<sequence length="132" mass="13903">MTALQWLAATALLTALLTLPYVLGRIGAVGLMGAMANPTPELEAGEPSWVRRGKAAHYNAVENLVVFATLVLVAQASGVAGRPIVVYAAAIYFFARLAHYLVYALGIPGLRTLTWAAGFVATLMVAWAIFAG</sequence>
<keyword evidence="3 5" id="KW-1133">Transmembrane helix</keyword>
<dbReference type="Pfam" id="PF01124">
    <property type="entry name" value="MAPEG"/>
    <property type="match status" value="1"/>
</dbReference>
<name>A0A1W6MZP9_9HYPH</name>
<feature type="transmembrane region" description="Helical" evidence="5">
    <location>
        <begin position="85"/>
        <end position="106"/>
    </location>
</feature>
<dbReference type="Gene3D" id="1.20.120.550">
    <property type="entry name" value="Membrane associated eicosanoid/glutathione metabolism-like domain"/>
    <property type="match status" value="1"/>
</dbReference>
<dbReference type="OrthoDB" id="7743618at2"/>
<feature type="transmembrane region" description="Helical" evidence="5">
    <location>
        <begin position="112"/>
        <end position="130"/>
    </location>
</feature>
<dbReference type="PANTHER" id="PTHR35371">
    <property type="entry name" value="INNER MEMBRANE PROTEIN"/>
    <property type="match status" value="1"/>
</dbReference>
<organism evidence="6 7">
    <name type="scientific">Methylocystis bryophila</name>
    <dbReference type="NCBI Taxonomy" id="655015"/>
    <lineage>
        <taxon>Bacteria</taxon>
        <taxon>Pseudomonadati</taxon>
        <taxon>Pseudomonadota</taxon>
        <taxon>Alphaproteobacteria</taxon>
        <taxon>Hyphomicrobiales</taxon>
        <taxon>Methylocystaceae</taxon>
        <taxon>Methylocystis</taxon>
    </lineage>
</organism>
<comment type="subcellular location">
    <subcellularLocation>
        <location evidence="1">Membrane</location>
    </subcellularLocation>
</comment>
<dbReference type="STRING" id="655015.B1812_20540"/>